<dbReference type="Proteomes" id="UP000253426">
    <property type="component" value="Unassembled WGS sequence"/>
</dbReference>
<evidence type="ECO:0000313" key="3">
    <source>
        <dbReference type="Proteomes" id="UP000253426"/>
    </source>
</evidence>
<proteinExistence type="predicted"/>
<name>A0A366HU56_9BACT</name>
<accession>A0A366HU56</accession>
<sequence length="475" mass="53269">MFFRRTLSAAFLAFACSQTLLMQHANAADSIDTGDASQRGKNIQRTMRLLAESTPQKKNTVRILFYGQSITAQKWTKLVIKDLKKRFPNANIVSENRALSGYSSHLLVKTAETDLYPFQPDLVIFHVYGAHDKYEDIFKRLRERTGAEVLQQNDHLGAKDKIVEDTDPAKNAINSGNWNGFMNFTWLPKISRVYQTEFCDQRTIWKNYLTQQKLEPQALLTDAVHLNEKGEAVMAAAVISYLRYDPKLGPSPAEAWTKDYVVGKDVKWENGKLTLDFEGSAVELVVAPGTNAKPVQVSIDGKRPSELKELYGFTRAVAKPGGHWPVIMPLHSVKMPLVEDWTMEVKKEGSDDKLFSFTLSGSKTGADGEGRSDQKFVSKSGRIVIEPEDWGVAFPMGMSGLKPVPEKFTVKWSIVPWFMDTFQAPMVVEPTVETPVILLQGLANEKHTLELTGGTESRIQAIRVRTPPLKVFSDK</sequence>
<evidence type="ECO:0000313" key="2">
    <source>
        <dbReference type="EMBL" id="RBP47816.1"/>
    </source>
</evidence>
<keyword evidence="1" id="KW-0732">Signal</keyword>
<dbReference type="EMBL" id="QNRR01000001">
    <property type="protein sequence ID" value="RBP47816.1"/>
    <property type="molecule type" value="Genomic_DNA"/>
</dbReference>
<dbReference type="PROSITE" id="PS51257">
    <property type="entry name" value="PROKAR_LIPOPROTEIN"/>
    <property type="match status" value="1"/>
</dbReference>
<dbReference type="SUPFAM" id="SSF52266">
    <property type="entry name" value="SGNH hydrolase"/>
    <property type="match status" value="1"/>
</dbReference>
<dbReference type="OrthoDB" id="436882at2"/>
<dbReference type="InterPro" id="IPR036514">
    <property type="entry name" value="SGNH_hydro_sf"/>
</dbReference>
<dbReference type="PANTHER" id="PTHR30383">
    <property type="entry name" value="THIOESTERASE 1/PROTEASE 1/LYSOPHOSPHOLIPASE L1"/>
    <property type="match status" value="1"/>
</dbReference>
<keyword evidence="3" id="KW-1185">Reference proteome</keyword>
<evidence type="ECO:0000256" key="1">
    <source>
        <dbReference type="SAM" id="SignalP"/>
    </source>
</evidence>
<dbReference type="Gene3D" id="3.40.50.1110">
    <property type="entry name" value="SGNH hydrolase"/>
    <property type="match status" value="1"/>
</dbReference>
<gene>
    <name evidence="2" type="ORF">DES53_101616</name>
</gene>
<dbReference type="AlphaFoldDB" id="A0A366HU56"/>
<dbReference type="InterPro" id="IPR051532">
    <property type="entry name" value="Ester_Hydrolysis_Enzymes"/>
</dbReference>
<comment type="caution">
    <text evidence="2">The sequence shown here is derived from an EMBL/GenBank/DDBJ whole genome shotgun (WGS) entry which is preliminary data.</text>
</comment>
<dbReference type="RefSeq" id="WP_113956722.1">
    <property type="nucleotide sequence ID" value="NZ_QNRR01000001.1"/>
</dbReference>
<organism evidence="2 3">
    <name type="scientific">Roseimicrobium gellanilyticum</name>
    <dbReference type="NCBI Taxonomy" id="748857"/>
    <lineage>
        <taxon>Bacteria</taxon>
        <taxon>Pseudomonadati</taxon>
        <taxon>Verrucomicrobiota</taxon>
        <taxon>Verrucomicrobiia</taxon>
        <taxon>Verrucomicrobiales</taxon>
        <taxon>Verrucomicrobiaceae</taxon>
        <taxon>Roseimicrobium</taxon>
    </lineage>
</organism>
<reference evidence="2 3" key="1">
    <citation type="submission" date="2018-06" db="EMBL/GenBank/DDBJ databases">
        <title>Genomic Encyclopedia of Type Strains, Phase IV (KMG-IV): sequencing the most valuable type-strain genomes for metagenomic binning, comparative biology and taxonomic classification.</title>
        <authorList>
            <person name="Goeker M."/>
        </authorList>
    </citation>
    <scope>NUCLEOTIDE SEQUENCE [LARGE SCALE GENOMIC DNA]</scope>
    <source>
        <strain evidence="2 3">DSM 25532</strain>
    </source>
</reference>
<feature type="chain" id="PRO_5017008412" evidence="1">
    <location>
        <begin position="28"/>
        <end position="475"/>
    </location>
</feature>
<dbReference type="GO" id="GO:0016788">
    <property type="term" value="F:hydrolase activity, acting on ester bonds"/>
    <property type="evidence" value="ECO:0007669"/>
    <property type="project" value="UniProtKB-ARBA"/>
</dbReference>
<protein>
    <submittedName>
        <fullName evidence="2">Lysophospholipase L1-like esterase</fullName>
    </submittedName>
</protein>
<feature type="signal peptide" evidence="1">
    <location>
        <begin position="1"/>
        <end position="27"/>
    </location>
</feature>